<gene>
    <name evidence="1" type="ORF">E4Z61_20295</name>
</gene>
<proteinExistence type="predicted"/>
<evidence type="ECO:0000313" key="1">
    <source>
        <dbReference type="EMBL" id="QBX82572.1"/>
    </source>
</evidence>
<dbReference type="RefSeq" id="WP_135324283.1">
    <property type="nucleotide sequence ID" value="NZ_CP038469.1"/>
</dbReference>
<dbReference type="Pfam" id="PF05930">
    <property type="entry name" value="Phage_AlpA"/>
    <property type="match status" value="1"/>
</dbReference>
<accession>A0ABX5T7V0</accession>
<keyword evidence="2" id="KW-1185">Reference proteome</keyword>
<organism evidence="1 2">
    <name type="scientific">Citrobacter tructae</name>
    <dbReference type="NCBI Taxonomy" id="2562449"/>
    <lineage>
        <taxon>Bacteria</taxon>
        <taxon>Pseudomonadati</taxon>
        <taxon>Pseudomonadota</taxon>
        <taxon>Gammaproteobacteria</taxon>
        <taxon>Enterobacterales</taxon>
        <taxon>Enterobacteriaceae</taxon>
        <taxon>Citrobacter</taxon>
    </lineage>
</organism>
<dbReference type="EMBL" id="CP038469">
    <property type="protein sequence ID" value="QBX82572.1"/>
    <property type="molecule type" value="Genomic_DNA"/>
</dbReference>
<dbReference type="Proteomes" id="UP000296284">
    <property type="component" value="Chromosome"/>
</dbReference>
<evidence type="ECO:0000313" key="2">
    <source>
        <dbReference type="Proteomes" id="UP000296284"/>
    </source>
</evidence>
<reference evidence="1 2" key="1">
    <citation type="submission" date="2019-03" db="EMBL/GenBank/DDBJ databases">
        <title>Complete genome sequence of Citrobacter sp. SNU WT2 isolated from diseased rainbow trout.</title>
        <authorList>
            <person name="Oh W.T."/>
            <person name="Park S.C."/>
        </authorList>
    </citation>
    <scope>NUCLEOTIDE SEQUENCE [LARGE SCALE GENOMIC DNA]</scope>
    <source>
        <strain evidence="1 2">SNU WT2</strain>
    </source>
</reference>
<name>A0ABX5T7V0_9ENTR</name>
<protein>
    <submittedName>
        <fullName evidence="1">AlpA family phage regulatory protein</fullName>
    </submittedName>
</protein>
<sequence length="78" mass="9268">MDTIFIKPTSQQRLQVLKDYGEPCDRLVREKERQYITSVSRSTAWKLERSGLFPQRKMLGAKSCSWLLSDLLYWINEK</sequence>
<dbReference type="InterPro" id="IPR010260">
    <property type="entry name" value="AlpA"/>
</dbReference>